<keyword evidence="3" id="KW-1185">Reference proteome</keyword>
<evidence type="ECO:0000313" key="3">
    <source>
        <dbReference type="Proteomes" id="UP000046392"/>
    </source>
</evidence>
<feature type="transmembrane region" description="Helical" evidence="2">
    <location>
        <begin position="538"/>
        <end position="562"/>
    </location>
</feature>
<name>A0A0N5C411_STREA</name>
<evidence type="ECO:0000256" key="2">
    <source>
        <dbReference type="SAM" id="Phobius"/>
    </source>
</evidence>
<dbReference type="WBParaSite" id="SPAL_0001269400.1">
    <property type="protein sequence ID" value="SPAL_0001269400.1"/>
    <property type="gene ID" value="SPAL_0001269400"/>
</dbReference>
<organism evidence="3 4">
    <name type="scientific">Strongyloides papillosus</name>
    <name type="common">Intestinal threadworm</name>
    <dbReference type="NCBI Taxonomy" id="174720"/>
    <lineage>
        <taxon>Eukaryota</taxon>
        <taxon>Metazoa</taxon>
        <taxon>Ecdysozoa</taxon>
        <taxon>Nematoda</taxon>
        <taxon>Chromadorea</taxon>
        <taxon>Rhabditida</taxon>
        <taxon>Tylenchina</taxon>
        <taxon>Panagrolaimomorpha</taxon>
        <taxon>Strongyloidoidea</taxon>
        <taxon>Strongyloididae</taxon>
        <taxon>Strongyloides</taxon>
    </lineage>
</organism>
<keyword evidence="2" id="KW-0812">Transmembrane</keyword>
<keyword evidence="2" id="KW-0472">Membrane</keyword>
<dbReference type="AlphaFoldDB" id="A0A0N5C411"/>
<dbReference type="Proteomes" id="UP000046392">
    <property type="component" value="Unplaced"/>
</dbReference>
<evidence type="ECO:0000313" key="4">
    <source>
        <dbReference type="WBParaSite" id="SPAL_0001269400.1"/>
    </source>
</evidence>
<reference evidence="4" key="1">
    <citation type="submission" date="2017-02" db="UniProtKB">
        <authorList>
            <consortium name="WormBaseParasite"/>
        </authorList>
    </citation>
    <scope>IDENTIFICATION</scope>
</reference>
<accession>A0A0N5C411</accession>
<proteinExistence type="predicted"/>
<keyword evidence="2" id="KW-1133">Transmembrane helix</keyword>
<evidence type="ECO:0000256" key="1">
    <source>
        <dbReference type="SAM" id="MobiDB-lite"/>
    </source>
</evidence>
<feature type="compositionally biased region" description="Low complexity" evidence="1">
    <location>
        <begin position="582"/>
        <end position="623"/>
    </location>
</feature>
<sequence>MKGLEEIKANIKFFFCDKGGKKLNNVHITLKNYVSEKVGLHFVDNSVQCSIEACRIGLYLKHHKKITSENVKDLKHIDHSYYVVIVPDEEHKGLYYTGLDNEVDEMKGFFPLVPCPYHNWVGTAFLTQYKVRESIINNGQLIKDNEDSNILIPAFRISSEPYFQNHFVCGKLLQIDHDPVDIGFKIDLIDPSGLKEKIKNKAKHKITLHGNEIKCDGNKINTKTSFGFLDKEYILNSKESLMTYFNEKFEFYHGQLILEYDEVTNIQQQKYFLSLFKQDSEIVKHSPKCYGYIDDLKQTFEFTFRIDKKDILDVTIMKDDKNNEVPVVYLNDYYKEKGKISVECYVVKSGDKDKNFNGYYNKAYKTKLQRVVQQELKHNDQPEVNELIISSENDKLFGIYICQLECNGCNKNDYVKDRNILLLPSTLFNVSSDIKVYSDSKNYLSCRLNIDKFGQLKSMSIIYKGKSKIEYDAIRNTPEDVFKKNDTSVEYVGNKYEMADLTYVTCSYTAFGKPYILQTKVMHYNELRSQSDDVGNKILVPIIISVGVGVFIIIGIILLITFRIIKRRKKVKLLSMASSASDASSMSGSRFSKLSRSSMASQSRSKFSSSRSGSRAKSSMSLSNTDKRKNNRPKTRSKVSGFAG</sequence>
<feature type="region of interest" description="Disordered" evidence="1">
    <location>
        <begin position="582"/>
        <end position="644"/>
    </location>
</feature>
<protein>
    <submittedName>
        <fullName evidence="4">ZP domain-containing protein</fullName>
    </submittedName>
</protein>